<dbReference type="CDD" id="cd22268">
    <property type="entry name" value="DPBB_RlpA-like"/>
    <property type="match status" value="1"/>
</dbReference>
<evidence type="ECO:0000259" key="6">
    <source>
        <dbReference type="Pfam" id="PF03330"/>
    </source>
</evidence>
<dbReference type="Proteomes" id="UP000000270">
    <property type="component" value="Chromosome"/>
</dbReference>
<dbReference type="GO" id="GO:0000270">
    <property type="term" value="P:peptidoglycan metabolic process"/>
    <property type="evidence" value="ECO:0007669"/>
    <property type="project" value="UniProtKB-UniRule"/>
</dbReference>
<feature type="region of interest" description="Disordered" evidence="5">
    <location>
        <begin position="364"/>
        <end position="393"/>
    </location>
</feature>
<evidence type="ECO:0000256" key="2">
    <source>
        <dbReference type="ARBA" id="ARBA00023316"/>
    </source>
</evidence>
<comment type="similarity">
    <text evidence="3 4">Belongs to the RlpA family.</text>
</comment>
<reference evidence="8" key="2">
    <citation type="submission" date="2007-04" db="EMBL/GenBank/DDBJ databases">
        <title>Complete genome sequence of the nitrogen-fixing bacterium Azorhizobium caulinodans ORS571.</title>
        <authorList>
            <person name="Lee K.B."/>
            <person name="Backer P.D."/>
            <person name="Aono T."/>
            <person name="Liu C.T."/>
            <person name="Suzuki S."/>
            <person name="Suzuki T."/>
            <person name="Kaneko T."/>
            <person name="Yamada M."/>
            <person name="Tabata S."/>
            <person name="Kupfer D.M."/>
            <person name="Najar F.Z."/>
            <person name="Wiley G.B."/>
            <person name="Roe B."/>
            <person name="Binnewies T."/>
            <person name="Ussery D."/>
            <person name="Vereecke D."/>
            <person name="Gevers D."/>
            <person name="Holsters M."/>
            <person name="Oyaizu H."/>
        </authorList>
    </citation>
    <scope>NUCLEOTIDE SEQUENCE [LARGE SCALE GENOMIC DNA]</scope>
    <source>
        <strain evidence="8">ATCC 43989 / DSM 5975 / JCM 20966 / LMG 6465 / NBRC 14845 / NCIMB 13405 / ORS 571</strain>
    </source>
</reference>
<dbReference type="PANTHER" id="PTHR34183:SF1">
    <property type="entry name" value="ENDOLYTIC PEPTIDOGLYCAN TRANSGLYCOSYLASE RLPA"/>
    <property type="match status" value="1"/>
</dbReference>
<dbReference type="InterPro" id="IPR034718">
    <property type="entry name" value="RlpA"/>
</dbReference>
<accession>A8I7V8</accession>
<protein>
    <recommendedName>
        <fullName evidence="3">Endolytic peptidoglycan transglycosylase RlpA</fullName>
        <ecNumber evidence="3">4.2.2.-</ecNumber>
    </recommendedName>
</protein>
<evidence type="ECO:0000313" key="8">
    <source>
        <dbReference type="Proteomes" id="UP000000270"/>
    </source>
</evidence>
<dbReference type="PANTHER" id="PTHR34183">
    <property type="entry name" value="ENDOLYTIC PEPTIDOGLYCAN TRANSGLYCOSYLASE RLPA"/>
    <property type="match status" value="1"/>
</dbReference>
<dbReference type="KEGG" id="azc:AZC_2171"/>
<dbReference type="eggNOG" id="COG0797">
    <property type="taxonomic scope" value="Bacteria"/>
</dbReference>
<dbReference type="InterPro" id="IPR012997">
    <property type="entry name" value="RplA"/>
</dbReference>
<evidence type="ECO:0000256" key="1">
    <source>
        <dbReference type="ARBA" id="ARBA00023239"/>
    </source>
</evidence>
<keyword evidence="1 3" id="KW-0456">Lyase</keyword>
<reference evidence="7 8" key="6">
    <citation type="journal article" date="2011" name="Appl. Environ. Microbiol.">
        <title>Involvement of the azorhizobial chromosome partition gene (parA) in the onset of bacteroid differentiation during Sesbania rostrata stem nodule development.</title>
        <authorList>
            <person name="Liu CT."/>
            <person name="Lee KB."/>
            <person name="Wang YS."/>
            <person name="Peng MH."/>
            <person name="Lee KT."/>
            <person name="Suzuki S."/>
            <person name="Suzuki T."/>
            <person name="Oyaizu H."/>
        </authorList>
    </citation>
    <scope>NUCLEOTIDE SEQUENCE [LARGE SCALE GENOMIC DNA]</scope>
    <source>
        <strain evidence="8">ATCC 43989 / DSM 5975 / JCM 20966 / LMG 6465 / NBRC 14845 / NCIMB 13405 / ORS 571</strain>
    </source>
</reference>
<dbReference type="GO" id="GO:0009279">
    <property type="term" value="C:cell outer membrane"/>
    <property type="evidence" value="ECO:0007669"/>
    <property type="project" value="TreeGrafter"/>
</dbReference>
<reference evidence="7 8" key="5">
    <citation type="journal article" date="2010" name="Appl. Environ. Microbiol.">
        <title>phrR-like gene praR of Azorhizobium caulinodans ORS571 is essential for symbiosis with Sesbania rostrata and is involved in expression of reb genes.</title>
        <authorList>
            <person name="Akiba N."/>
            <person name="Aono T."/>
            <person name="Toyazaki H."/>
            <person name="Sato S."/>
            <person name="Oyaizu H."/>
        </authorList>
    </citation>
    <scope>NUCLEOTIDE SEQUENCE [LARGE SCALE GENOMIC DNA]</scope>
    <source>
        <strain evidence="8">ATCC 43989 / DSM 5975 / JCM 20966 / LMG 6465 / NBRC 14845 / NCIMB 13405 / ORS 571</strain>
    </source>
</reference>
<sequence length="393" mass="41114">MAEHYRAFTLITGAPHFCLDFRTSCGKFNAGMHSLLASKNPPMRAGWVSATRTHMTRETQIVSFVRASRGTVGVAVLCLSLAACSSAGKLASQIDPKYGVSASPKVVADGQPVPKGGGTYRVGKPYVIAGRTYVPQENPDYKAEGVASWYGDDFHGRLTANGEVFDRTSISAAHPTLPMPSYVRVTNIQNGRSIIVRINDRGPYHQNRVIDVSHRTADLLGFSSKGVARVKVEYVGRAPLDGSDDRKLVATLRDDGYPAQVPANSAVQVASAAPFVPEIAPVMPRTASSEIPVPLQRPFDLGHADAGDQVADAQPAAPTRRTASVSSDAISAQLAKADVTAPARSGTVAPKVASAANASQAIHSATGGSAPTGWNVGPAPVSGLSYSGVTSSR</sequence>
<dbReference type="STRING" id="438753.AZC_2171"/>
<dbReference type="InterPro" id="IPR036908">
    <property type="entry name" value="RlpA-like_sf"/>
</dbReference>
<keyword evidence="8" id="KW-1185">Reference proteome</keyword>
<evidence type="ECO:0000313" key="7">
    <source>
        <dbReference type="EMBL" id="BAF88169.1"/>
    </source>
</evidence>
<dbReference type="EC" id="4.2.2.-" evidence="3"/>
<keyword evidence="2 3" id="KW-0961">Cell wall biogenesis/degradation</keyword>
<dbReference type="GO" id="GO:0008932">
    <property type="term" value="F:lytic endotransglycosylase activity"/>
    <property type="evidence" value="ECO:0007669"/>
    <property type="project" value="UniProtKB-UniRule"/>
</dbReference>
<dbReference type="Pfam" id="PF03330">
    <property type="entry name" value="DPBB_1"/>
    <property type="match status" value="1"/>
</dbReference>
<gene>
    <name evidence="3" type="primary">rlpA</name>
    <name evidence="7" type="ordered locus">AZC_2171</name>
</gene>
<evidence type="ECO:0000256" key="4">
    <source>
        <dbReference type="RuleBase" id="RU003495"/>
    </source>
</evidence>
<reference evidence="7 8" key="1">
    <citation type="journal article" date="2007" name="Appl. Environ. Microbiol.">
        <title>Rhizobial factors required for stem nodule maturation and maintenance in Sesbania rostrata-Azorhizobium caulinodans ORS571 symbiosis.</title>
        <authorList>
            <person name="Suzuki S."/>
            <person name="Aono T."/>
            <person name="Lee KB."/>
            <person name="Suzuki T."/>
            <person name="Liu CT."/>
            <person name="Miwa H."/>
            <person name="Wakao S."/>
            <person name="Iki T."/>
            <person name="Oyaizu H."/>
        </authorList>
    </citation>
    <scope>NUCLEOTIDE SEQUENCE [LARGE SCALE GENOMIC DNA]</scope>
    <source>
        <strain evidence="8">ATCC 43989 / DSM 5975 / JCM 20966 / LMG 6465 / NBRC 14845 / NCIMB 13405 / ORS 571</strain>
    </source>
</reference>
<dbReference type="InterPro" id="IPR009009">
    <property type="entry name" value="RlpA-like_DPBB"/>
</dbReference>
<keyword evidence="7" id="KW-0449">Lipoprotein</keyword>
<dbReference type="HAMAP" id="MF_02071">
    <property type="entry name" value="RlpA"/>
    <property type="match status" value="1"/>
</dbReference>
<dbReference type="HOGENOM" id="CLU_042923_1_1_5"/>
<name>A8I7V8_AZOC5</name>
<proteinExistence type="inferred from homology"/>
<dbReference type="NCBIfam" id="TIGR00413">
    <property type="entry name" value="rlpA"/>
    <property type="match status" value="1"/>
</dbReference>
<feature type="region of interest" description="Disordered" evidence="5">
    <location>
        <begin position="295"/>
        <end position="325"/>
    </location>
</feature>
<dbReference type="AlphaFoldDB" id="A8I7V8"/>
<feature type="domain" description="RlpA-like protein double-psi beta-barrel" evidence="6">
    <location>
        <begin position="143"/>
        <end position="232"/>
    </location>
</feature>
<evidence type="ECO:0000256" key="3">
    <source>
        <dbReference type="HAMAP-Rule" id="MF_02071"/>
    </source>
</evidence>
<reference evidence="7 8" key="3">
    <citation type="journal article" date="2008" name="BMC Genomics">
        <title>The genome of the versatile nitrogen fixer Azorhizobium caulinodans ORS571.</title>
        <authorList>
            <person name="Lee KB."/>
            <person name="Backer P.D."/>
            <person name="Aono T."/>
            <person name="Liu CT."/>
            <person name="Suzuki S."/>
            <person name="Suzuki T."/>
            <person name="Kaneko T."/>
            <person name="Yamada M."/>
            <person name="Tabata S."/>
            <person name="Kupfer D.M."/>
            <person name="Najar F.Z."/>
            <person name="Wiley G.B."/>
            <person name="Roe B."/>
            <person name="Binnewies T.T."/>
            <person name="Ussery D.W."/>
            <person name="D'Haeze W."/>
            <person name="Herder J.D."/>
            <person name="Gevers D."/>
            <person name="Vereecke D."/>
            <person name="Holsters M."/>
            <person name="Oyaizu H."/>
        </authorList>
    </citation>
    <scope>NUCLEOTIDE SEQUENCE [LARGE SCALE GENOMIC DNA]</scope>
    <source>
        <strain evidence="8">ATCC 43989 / DSM 5975 / JCM 20966 / LMG 6465 / NBRC 14845 / NCIMB 13405 / ORS 571</strain>
    </source>
</reference>
<comment type="function">
    <text evidence="3">Lytic transglycosylase with a strong preference for naked glycan strands that lack stem peptides.</text>
</comment>
<dbReference type="Gene3D" id="2.40.40.10">
    <property type="entry name" value="RlpA-like domain"/>
    <property type="match status" value="1"/>
</dbReference>
<dbReference type="SUPFAM" id="SSF50685">
    <property type="entry name" value="Barwin-like endoglucanases"/>
    <property type="match status" value="1"/>
</dbReference>
<evidence type="ECO:0000256" key="5">
    <source>
        <dbReference type="SAM" id="MobiDB-lite"/>
    </source>
</evidence>
<dbReference type="EMBL" id="AP009384">
    <property type="protein sequence ID" value="BAF88169.1"/>
    <property type="molecule type" value="Genomic_DNA"/>
</dbReference>
<dbReference type="GO" id="GO:0071555">
    <property type="term" value="P:cell wall organization"/>
    <property type="evidence" value="ECO:0007669"/>
    <property type="project" value="UniProtKB-KW"/>
</dbReference>
<reference evidence="7 8" key="4">
    <citation type="journal article" date="2009" name="Appl. Environ. Microbiol.">
        <title>Comparative genome-wide transcriptional profiling of Azorhizobium caulinodans ORS571 grown under free-living and symbiotic conditions.</title>
        <authorList>
            <person name="Tsukada S."/>
            <person name="Aono T."/>
            <person name="Akiba N."/>
            <person name="Lee KB."/>
            <person name="Liu CT."/>
            <person name="Toyazaki H."/>
            <person name="Oyaizu H."/>
        </authorList>
    </citation>
    <scope>NUCLEOTIDE SEQUENCE [LARGE SCALE GENOMIC DNA]</scope>
    <source>
        <strain evidence="8">ATCC 43989 / DSM 5975 / JCM 20966 / LMG 6465 / NBRC 14845 / NCIMB 13405 / ORS 571</strain>
    </source>
</reference>
<feature type="compositionally biased region" description="Polar residues" evidence="5">
    <location>
        <begin position="384"/>
        <end position="393"/>
    </location>
</feature>
<organism evidence="7 8">
    <name type="scientific">Azorhizobium caulinodans (strain ATCC 43989 / DSM 5975 / JCM 20966 / LMG 6465 / NBRC 14845 / NCIMB 13405 / ORS 571)</name>
    <dbReference type="NCBI Taxonomy" id="438753"/>
    <lineage>
        <taxon>Bacteria</taxon>
        <taxon>Pseudomonadati</taxon>
        <taxon>Pseudomonadota</taxon>
        <taxon>Alphaproteobacteria</taxon>
        <taxon>Hyphomicrobiales</taxon>
        <taxon>Xanthobacteraceae</taxon>
        <taxon>Azorhizobium</taxon>
    </lineage>
</organism>